<dbReference type="Proteomes" id="UP000289734">
    <property type="component" value="Unassembled WGS sequence"/>
</dbReference>
<dbReference type="EMBL" id="SBKQ01000005">
    <property type="protein sequence ID" value="RXR33023.1"/>
    <property type="molecule type" value="Genomic_DNA"/>
</dbReference>
<reference evidence="2" key="1">
    <citation type="submission" date="2019-01" db="EMBL/GenBank/DDBJ databases">
        <title>Cytophagaceae bacterium strain CAR-16.</title>
        <authorList>
            <person name="Chen W.-M."/>
        </authorList>
    </citation>
    <scope>NUCLEOTIDE SEQUENCE [LARGE SCALE GENOMIC DNA]</scope>
    <source>
        <strain evidence="2">ICH-30</strain>
    </source>
</reference>
<keyword evidence="2" id="KW-1185">Reference proteome</keyword>
<organism evidence="1 2">
    <name type="scientific">Flavobacterium piscinae</name>
    <dbReference type="NCBI Taxonomy" id="2506424"/>
    <lineage>
        <taxon>Bacteria</taxon>
        <taxon>Pseudomonadati</taxon>
        <taxon>Bacteroidota</taxon>
        <taxon>Flavobacteriia</taxon>
        <taxon>Flavobacteriales</taxon>
        <taxon>Flavobacteriaceae</taxon>
        <taxon>Flavobacterium</taxon>
    </lineage>
</organism>
<accession>A0A4Q1KSA0</accession>
<dbReference type="AlphaFoldDB" id="A0A4Q1KSA0"/>
<name>A0A4Q1KSA0_9FLAO</name>
<comment type="caution">
    <text evidence="1">The sequence shown here is derived from an EMBL/GenBank/DDBJ whole genome shotgun (WGS) entry which is preliminary data.</text>
</comment>
<protein>
    <submittedName>
        <fullName evidence="1">Uncharacterized protein</fullName>
    </submittedName>
</protein>
<evidence type="ECO:0000313" key="1">
    <source>
        <dbReference type="EMBL" id="RXR33023.1"/>
    </source>
</evidence>
<dbReference type="RefSeq" id="WP_129463867.1">
    <property type="nucleotide sequence ID" value="NZ_JACSXZ010000001.1"/>
</dbReference>
<sequence>MRRKTRVSVTTEDIQFITGKSKRYAQNLIAKMKEHYNKEKYQLITFQEFCDYIGIKYSEIEHLIH</sequence>
<dbReference type="OrthoDB" id="711499at2"/>
<proteinExistence type="predicted"/>
<gene>
    <name evidence="1" type="ORF">EQG68_05895</name>
</gene>
<evidence type="ECO:0000313" key="2">
    <source>
        <dbReference type="Proteomes" id="UP000289734"/>
    </source>
</evidence>